<dbReference type="Pfam" id="PF00829">
    <property type="entry name" value="Ribosomal_L21p"/>
    <property type="match status" value="1"/>
</dbReference>
<dbReference type="PANTHER" id="PTHR21349">
    <property type="entry name" value="50S RIBOSOMAL PROTEIN L21"/>
    <property type="match status" value="1"/>
</dbReference>
<dbReference type="GO" id="GO:1990904">
    <property type="term" value="C:ribonucleoprotein complex"/>
    <property type="evidence" value="ECO:0007669"/>
    <property type="project" value="UniProtKB-KW"/>
</dbReference>
<comment type="similarity">
    <text evidence="1 4 5">Belongs to the bacterial ribosomal protein bL21 family.</text>
</comment>
<comment type="caution">
    <text evidence="7">The sequence shown here is derived from an EMBL/GenBank/DDBJ whole genome shotgun (WGS) entry which is preliminary data.</text>
</comment>
<dbReference type="GO" id="GO:0016491">
    <property type="term" value="F:oxidoreductase activity"/>
    <property type="evidence" value="ECO:0007669"/>
    <property type="project" value="UniProtKB-KW"/>
</dbReference>
<evidence type="ECO:0000313" key="8">
    <source>
        <dbReference type="Proteomes" id="UP000016762"/>
    </source>
</evidence>
<dbReference type="STRING" id="1397666.RS24_01424"/>
<dbReference type="GO" id="GO:0005840">
    <property type="term" value="C:ribosome"/>
    <property type="evidence" value="ECO:0007669"/>
    <property type="project" value="UniProtKB-KW"/>
</dbReference>
<dbReference type="HAMAP" id="MF_01363">
    <property type="entry name" value="Ribosomal_bL21"/>
    <property type="match status" value="1"/>
</dbReference>
<keyword evidence="8" id="KW-1185">Reference proteome</keyword>
<dbReference type="GO" id="GO:0006412">
    <property type="term" value="P:translation"/>
    <property type="evidence" value="ECO:0007669"/>
    <property type="project" value="UniProtKB-UniRule"/>
</dbReference>
<dbReference type="GO" id="GO:0019843">
    <property type="term" value="F:rRNA binding"/>
    <property type="evidence" value="ECO:0007669"/>
    <property type="project" value="UniProtKB-UniRule"/>
</dbReference>
<dbReference type="InterPro" id="IPR036164">
    <property type="entry name" value="bL21-like_sf"/>
</dbReference>
<keyword evidence="3 4" id="KW-0687">Ribonucleoprotein</keyword>
<dbReference type="EMBL" id="AWXE01000004">
    <property type="protein sequence ID" value="ERL46426.1"/>
    <property type="molecule type" value="Genomic_DNA"/>
</dbReference>
<evidence type="ECO:0000256" key="1">
    <source>
        <dbReference type="ARBA" id="ARBA00008563"/>
    </source>
</evidence>
<feature type="compositionally biased region" description="Low complexity" evidence="6">
    <location>
        <begin position="121"/>
        <end position="132"/>
    </location>
</feature>
<feature type="region of interest" description="Disordered" evidence="6">
    <location>
        <begin position="110"/>
        <end position="132"/>
    </location>
</feature>
<dbReference type="InterPro" id="IPR028909">
    <property type="entry name" value="bL21-like"/>
</dbReference>
<evidence type="ECO:0000256" key="4">
    <source>
        <dbReference type="HAMAP-Rule" id="MF_01363"/>
    </source>
</evidence>
<dbReference type="GO" id="GO:0005737">
    <property type="term" value="C:cytoplasm"/>
    <property type="evidence" value="ECO:0007669"/>
    <property type="project" value="UniProtKB-ARBA"/>
</dbReference>
<comment type="function">
    <text evidence="4 5">This protein binds to 23S rRNA in the presence of protein L20.</text>
</comment>
<dbReference type="SUPFAM" id="SSF141091">
    <property type="entry name" value="L21p-like"/>
    <property type="match status" value="1"/>
</dbReference>
<evidence type="ECO:0000256" key="2">
    <source>
        <dbReference type="ARBA" id="ARBA00022980"/>
    </source>
</evidence>
<dbReference type="eggNOG" id="COG0261">
    <property type="taxonomic scope" value="Bacteria"/>
</dbReference>
<evidence type="ECO:0000313" key="7">
    <source>
        <dbReference type="EMBL" id="ERL46426.1"/>
    </source>
</evidence>
<keyword evidence="4 5" id="KW-0699">rRNA-binding</keyword>
<evidence type="ECO:0000256" key="6">
    <source>
        <dbReference type="SAM" id="MobiDB-lite"/>
    </source>
</evidence>
<sequence>MYAVIRSGGKQYRVVKDDVLELERLDGESGDKIKLDEVLMIGEAGKSPTIGDPLVKGASVTLEVLDQVRGDKIDVIKFKRRQNYHRQLGHKQHLTKVKIAAISKSASKAKAKAKAADEAPSESASDAQADKE</sequence>
<dbReference type="NCBIfam" id="TIGR00061">
    <property type="entry name" value="L21"/>
    <property type="match status" value="1"/>
</dbReference>
<dbReference type="GO" id="GO:0003735">
    <property type="term" value="F:structural constituent of ribosome"/>
    <property type="evidence" value="ECO:0007669"/>
    <property type="project" value="InterPro"/>
</dbReference>
<evidence type="ECO:0000256" key="3">
    <source>
        <dbReference type="ARBA" id="ARBA00023274"/>
    </source>
</evidence>
<dbReference type="RefSeq" id="WP_021777404.1">
    <property type="nucleotide sequence ID" value="NZ_AWXE01000004.1"/>
</dbReference>
<dbReference type="InterPro" id="IPR001787">
    <property type="entry name" value="Ribosomal_bL21"/>
</dbReference>
<proteinExistence type="inferred from homology"/>
<keyword evidence="2 4" id="KW-0689">Ribosomal protein</keyword>
<dbReference type="Proteomes" id="UP000016762">
    <property type="component" value="Unassembled WGS sequence"/>
</dbReference>
<keyword evidence="4 5" id="KW-0694">RNA-binding</keyword>
<comment type="subunit">
    <text evidence="4">Part of the 50S ribosomal subunit. Contacts protein L20.</text>
</comment>
<keyword evidence="7" id="KW-0560">Oxidoreductase</keyword>
<reference evidence="7 8" key="1">
    <citation type="journal article" date="2014" name="FEMS Microbiol. Ecol.">
        <title>Genomic differentiation among two strains of the PS1 clade isolated from geographically separated marine habitats.</title>
        <authorList>
            <person name="Jimenez-Infante F."/>
            <person name="Ngugi D.K."/>
            <person name="Alam I."/>
            <person name="Rashid M."/>
            <person name="Baalawi W."/>
            <person name="Kamau A.A."/>
            <person name="Bajic V.B."/>
            <person name="Stingl U."/>
        </authorList>
    </citation>
    <scope>NUCLEOTIDE SEQUENCE [LARGE SCALE GENOMIC DNA]</scope>
    <source>
        <strain evidence="7 8">RS24</strain>
    </source>
</reference>
<name>U2XUK7_9PROT</name>
<dbReference type="AlphaFoldDB" id="U2XUK7"/>
<protein>
    <recommendedName>
        <fullName evidence="4">Large ribosomal subunit protein bL21</fullName>
    </recommendedName>
</protein>
<dbReference type="PANTHER" id="PTHR21349:SF0">
    <property type="entry name" value="LARGE RIBOSOMAL SUBUNIT PROTEIN BL21M"/>
    <property type="match status" value="1"/>
</dbReference>
<evidence type="ECO:0000256" key="5">
    <source>
        <dbReference type="RuleBase" id="RU000562"/>
    </source>
</evidence>
<accession>U2XUK7</accession>
<organism evidence="7 8">
    <name type="scientific">Candidatus Micropelagius thuwalensis</name>
    <dbReference type="NCBI Taxonomy" id="1397666"/>
    <lineage>
        <taxon>Bacteria</taxon>
        <taxon>Pseudomonadati</taxon>
        <taxon>Pseudomonadota</taxon>
        <taxon>Alphaproteobacteria</taxon>
        <taxon>PS1 clade</taxon>
        <taxon>Candidatus Micropelagius</taxon>
    </lineage>
</organism>
<gene>
    <name evidence="4" type="primary">rplU</name>
    <name evidence="7" type="ORF">RS24_01424</name>
</gene>
<dbReference type="OrthoDB" id="9813334at2"/>